<evidence type="ECO:0000259" key="1">
    <source>
        <dbReference type="Pfam" id="PF13454"/>
    </source>
</evidence>
<reference evidence="2 3" key="1">
    <citation type="journal article" date="2017" name="Chemistry">
        <title>Isolation, Biosynthesis and Chemical Modifications of Rubterolones A-F: Rare Tropolone Alkaloids from Actinomadura sp. 5-2.</title>
        <authorList>
            <person name="Guo H."/>
            <person name="Benndorf R."/>
            <person name="Leichnitz D."/>
            <person name="Klassen J.L."/>
            <person name="Vollmers J."/>
            <person name="Gorls H."/>
            <person name="Steinacker M."/>
            <person name="Weigel C."/>
            <person name="Dahse H.M."/>
            <person name="Kaster A.K."/>
            <person name="de Beer Z.W."/>
            <person name="Poulsen M."/>
            <person name="Beemelmanns C."/>
        </authorList>
    </citation>
    <scope>NUCLEOTIDE SEQUENCE [LARGE SCALE GENOMIC DNA]</scope>
    <source>
        <strain evidence="2 3">5-2</strain>
    </source>
</reference>
<dbReference type="SUPFAM" id="SSF51905">
    <property type="entry name" value="FAD/NAD(P)-binding domain"/>
    <property type="match status" value="2"/>
</dbReference>
<keyword evidence="3" id="KW-1185">Reference proteome</keyword>
<comment type="caution">
    <text evidence="2">The sequence shown here is derived from an EMBL/GenBank/DDBJ whole genome shotgun (WGS) entry which is preliminary data.</text>
</comment>
<evidence type="ECO:0000313" key="3">
    <source>
        <dbReference type="Proteomes" id="UP000242367"/>
    </source>
</evidence>
<dbReference type="PRINTS" id="PR00368">
    <property type="entry name" value="FADPNR"/>
</dbReference>
<dbReference type="InterPro" id="IPR052189">
    <property type="entry name" value="L-asp_N-monooxygenase_NS-form"/>
</dbReference>
<dbReference type="InterPro" id="IPR036188">
    <property type="entry name" value="FAD/NAD-bd_sf"/>
</dbReference>
<dbReference type="PANTHER" id="PTHR40254:SF1">
    <property type="entry name" value="BLR0577 PROTEIN"/>
    <property type="match status" value="1"/>
</dbReference>
<dbReference type="RefSeq" id="WP_103565676.1">
    <property type="nucleotide sequence ID" value="NZ_MTBP01000004.1"/>
</dbReference>
<organism evidence="2 3">
    <name type="scientific">Actinomadura rubteroloni</name>
    <dbReference type="NCBI Taxonomy" id="1926885"/>
    <lineage>
        <taxon>Bacteria</taxon>
        <taxon>Bacillati</taxon>
        <taxon>Actinomycetota</taxon>
        <taxon>Actinomycetes</taxon>
        <taxon>Streptosporangiales</taxon>
        <taxon>Thermomonosporaceae</taxon>
        <taxon>Actinomadura</taxon>
    </lineage>
</organism>
<dbReference type="PANTHER" id="PTHR40254">
    <property type="entry name" value="BLR0577 PROTEIN"/>
    <property type="match status" value="1"/>
</dbReference>
<gene>
    <name evidence="2" type="ORF">BTM25_51990</name>
</gene>
<dbReference type="AlphaFoldDB" id="A0A2P4UD64"/>
<dbReference type="Gene3D" id="3.50.50.60">
    <property type="entry name" value="FAD/NAD(P)-binding domain"/>
    <property type="match status" value="1"/>
</dbReference>
<feature type="domain" description="FAD-dependent urate hydroxylase HpyO/Asp monooxygenase CreE-like FAD/NAD(P)-binding" evidence="1">
    <location>
        <begin position="14"/>
        <end position="161"/>
    </location>
</feature>
<dbReference type="EMBL" id="MTBP01000004">
    <property type="protein sequence ID" value="POM22993.1"/>
    <property type="molecule type" value="Genomic_DNA"/>
</dbReference>
<name>A0A2P4UD64_9ACTN</name>
<dbReference type="Pfam" id="PF13454">
    <property type="entry name" value="NAD_binding_9"/>
    <property type="match status" value="1"/>
</dbReference>
<dbReference type="InterPro" id="IPR038732">
    <property type="entry name" value="HpyO/CreE_NAD-binding"/>
</dbReference>
<protein>
    <recommendedName>
        <fullName evidence="1">FAD-dependent urate hydroxylase HpyO/Asp monooxygenase CreE-like FAD/NAD(P)-binding domain-containing protein</fullName>
    </recommendedName>
</protein>
<accession>A0A2P4UD64</accession>
<sequence>MPETAGGERDPRVVVVGGGASATLTAVHLLRRTGPVPRLVVIDRHGRHGRGQAYATEDPGHLLNARVATMSGLQTDPGHLLAWARGRGLDVTADDFLPRPLYGRYLRDLLADALRGRPDGQLAERTGTVTALLPAGAGWRVVLADGDTIAADAVVLATGNQAPASWPWAPAGPRYVPDPWAPGALDAIGDDAPVLVAGTGLTAVDLATTLAAGRTVYAVSRHGLLPRTHRTPRPPSARLAAPPEHADLRALLRWARLAVRDNDGEWHGVVDAIRPHVPRIWARLPEPDRRRFLDLAARHWEVHRHRIPPVTADRIARLRAAGRLHVLSGRIEDVRANADGLTVRLTDRELRVGWLVNGTGPAAAPGADPLLRRLVAAGVAAPGPLGLGLDADEGGRVRDAAGRPRPRLFTLGPTLRGLRYETTAVPEIRAQAADLAARLAVLGVADAAPVPVASA</sequence>
<evidence type="ECO:0000313" key="2">
    <source>
        <dbReference type="EMBL" id="POM22993.1"/>
    </source>
</evidence>
<dbReference type="Proteomes" id="UP000242367">
    <property type="component" value="Unassembled WGS sequence"/>
</dbReference>
<proteinExistence type="predicted"/>